<name>A0A6I3KJA1_9HYPH</name>
<dbReference type="PANTHER" id="PTHR30570">
    <property type="entry name" value="PERIPLASMIC PHOSPHATE BINDING COMPONENT OF PHOSPHATE ABC TRANSPORTER"/>
    <property type="match status" value="1"/>
</dbReference>
<gene>
    <name evidence="4" type="ORF">GIW81_12510</name>
</gene>
<dbReference type="Gene3D" id="3.40.190.10">
    <property type="entry name" value="Periplasmic binding protein-like II"/>
    <property type="match status" value="2"/>
</dbReference>
<dbReference type="CDD" id="cd13654">
    <property type="entry name" value="PBP2_phosphate_like_2"/>
    <property type="match status" value="1"/>
</dbReference>
<sequence>MSKKLIACTAAAAVVGTFAFAGTAVARDQIRVVGSSTVYPFTTAVAEQFGKSGTGKTPVVESTGTGGGLKLFCAGVGPDHPDMANASRAIKKSEYEDCQKNGVKDIVELKVGFDGIVIANAKDGPALNLTQDQVFRALAKEIAGPDGKLIANPNKTWKDVDASLPDEKIEVLGPPPTSGTRDAFLELVMEKGAEKSDALKAIKEDDKKNKTKNFEKIWKSVREDGAWIDAGENDNLIVQKLEANPKAVGVFGYSFLEENTAKIKGATIGGIEANFDNIAGGKYPVSRPLFVYVKKAHVGVIPGIKEFVAEYISEKAMGEEGYLSKKGLIPLPSDEAAKTAKTGADLASMSGPSS</sequence>
<feature type="chain" id="PRO_5026092952" evidence="2">
    <location>
        <begin position="27"/>
        <end position="354"/>
    </location>
</feature>
<keyword evidence="1 2" id="KW-0732">Signal</keyword>
<evidence type="ECO:0000313" key="5">
    <source>
        <dbReference type="Proteomes" id="UP000440694"/>
    </source>
</evidence>
<dbReference type="InterPro" id="IPR024370">
    <property type="entry name" value="PBP_domain"/>
</dbReference>
<feature type="domain" description="PBP" evidence="3">
    <location>
        <begin position="23"/>
        <end position="314"/>
    </location>
</feature>
<reference evidence="4 5" key="1">
    <citation type="submission" date="2019-11" db="EMBL/GenBank/DDBJ databases">
        <title>Identification of a novel strain.</title>
        <authorList>
            <person name="Xu Q."/>
            <person name="Wang G."/>
        </authorList>
    </citation>
    <scope>NUCLEOTIDE SEQUENCE [LARGE SCALE GENOMIC DNA]</scope>
    <source>
        <strain evidence="5">xq</strain>
    </source>
</reference>
<evidence type="ECO:0000259" key="3">
    <source>
        <dbReference type="Pfam" id="PF12849"/>
    </source>
</evidence>
<evidence type="ECO:0000313" key="4">
    <source>
        <dbReference type="EMBL" id="MTD95154.1"/>
    </source>
</evidence>
<keyword evidence="5" id="KW-1185">Reference proteome</keyword>
<dbReference type="PANTHER" id="PTHR30570:SF1">
    <property type="entry name" value="PHOSPHATE-BINDING PROTEIN PSTS"/>
    <property type="match status" value="1"/>
</dbReference>
<dbReference type="Proteomes" id="UP000440694">
    <property type="component" value="Unassembled WGS sequence"/>
</dbReference>
<evidence type="ECO:0000256" key="1">
    <source>
        <dbReference type="ARBA" id="ARBA00022729"/>
    </source>
</evidence>
<dbReference type="EMBL" id="WMBQ01000002">
    <property type="protein sequence ID" value="MTD95154.1"/>
    <property type="molecule type" value="Genomic_DNA"/>
</dbReference>
<dbReference type="Pfam" id="PF12849">
    <property type="entry name" value="PBP_like_2"/>
    <property type="match status" value="1"/>
</dbReference>
<evidence type="ECO:0000256" key="2">
    <source>
        <dbReference type="SAM" id="SignalP"/>
    </source>
</evidence>
<dbReference type="SUPFAM" id="SSF53850">
    <property type="entry name" value="Periplasmic binding protein-like II"/>
    <property type="match status" value="1"/>
</dbReference>
<dbReference type="AlphaFoldDB" id="A0A6I3KJA1"/>
<feature type="signal peptide" evidence="2">
    <location>
        <begin position="1"/>
        <end position="26"/>
    </location>
</feature>
<accession>A0A6I3KJA1</accession>
<organism evidence="4 5">
    <name type="scientific">Hyphomicrobium album</name>
    <dbReference type="NCBI Taxonomy" id="2665159"/>
    <lineage>
        <taxon>Bacteria</taxon>
        <taxon>Pseudomonadati</taxon>
        <taxon>Pseudomonadota</taxon>
        <taxon>Alphaproteobacteria</taxon>
        <taxon>Hyphomicrobiales</taxon>
        <taxon>Hyphomicrobiaceae</taxon>
        <taxon>Hyphomicrobium</taxon>
    </lineage>
</organism>
<proteinExistence type="predicted"/>
<dbReference type="RefSeq" id="WP_324615026.1">
    <property type="nucleotide sequence ID" value="NZ_WMBQ01000002.1"/>
</dbReference>
<protein>
    <submittedName>
        <fullName evidence="4">Phosphate ABC transporter substrate-binding protein</fullName>
    </submittedName>
</protein>
<dbReference type="InterPro" id="IPR050811">
    <property type="entry name" value="Phosphate_ABC_transporter"/>
</dbReference>
<comment type="caution">
    <text evidence="4">The sequence shown here is derived from an EMBL/GenBank/DDBJ whole genome shotgun (WGS) entry which is preliminary data.</text>
</comment>